<feature type="compositionally biased region" description="Polar residues" evidence="1">
    <location>
        <begin position="433"/>
        <end position="443"/>
    </location>
</feature>
<accession>A0A067MU74</accession>
<dbReference type="EMBL" id="KL198019">
    <property type="protein sequence ID" value="KDQ19283.1"/>
    <property type="molecule type" value="Genomic_DNA"/>
</dbReference>
<feature type="compositionally biased region" description="Acidic residues" evidence="1">
    <location>
        <begin position="327"/>
        <end position="337"/>
    </location>
</feature>
<feature type="region of interest" description="Disordered" evidence="1">
    <location>
        <begin position="295"/>
        <end position="380"/>
    </location>
</feature>
<protein>
    <submittedName>
        <fullName evidence="2">Uncharacterized protein</fullName>
    </submittedName>
</protein>
<dbReference type="OrthoDB" id="2425321at2759"/>
<gene>
    <name evidence="2" type="ORF">BOTBODRAFT_170400</name>
</gene>
<dbReference type="Proteomes" id="UP000027195">
    <property type="component" value="Unassembled WGS sequence"/>
</dbReference>
<evidence type="ECO:0000256" key="1">
    <source>
        <dbReference type="SAM" id="MobiDB-lite"/>
    </source>
</evidence>
<organism evidence="2 3">
    <name type="scientific">Botryobasidium botryosum (strain FD-172 SS1)</name>
    <dbReference type="NCBI Taxonomy" id="930990"/>
    <lineage>
        <taxon>Eukaryota</taxon>
        <taxon>Fungi</taxon>
        <taxon>Dikarya</taxon>
        <taxon>Basidiomycota</taxon>
        <taxon>Agaricomycotina</taxon>
        <taxon>Agaricomycetes</taxon>
        <taxon>Cantharellales</taxon>
        <taxon>Botryobasidiaceae</taxon>
        <taxon>Botryobasidium</taxon>
    </lineage>
</organism>
<proteinExistence type="predicted"/>
<feature type="compositionally biased region" description="Polar residues" evidence="1">
    <location>
        <begin position="29"/>
        <end position="39"/>
    </location>
</feature>
<feature type="compositionally biased region" description="Pro residues" evidence="1">
    <location>
        <begin position="78"/>
        <end position="88"/>
    </location>
</feature>
<dbReference type="HOGENOM" id="CLU_435442_0_0_1"/>
<dbReference type="AlphaFoldDB" id="A0A067MU74"/>
<evidence type="ECO:0000313" key="2">
    <source>
        <dbReference type="EMBL" id="KDQ19283.1"/>
    </source>
</evidence>
<feature type="compositionally biased region" description="Polar residues" evidence="1">
    <location>
        <begin position="244"/>
        <end position="257"/>
    </location>
</feature>
<reference evidence="3" key="1">
    <citation type="journal article" date="2014" name="Proc. Natl. Acad. Sci. U.S.A.">
        <title>Extensive sampling of basidiomycete genomes demonstrates inadequacy of the white-rot/brown-rot paradigm for wood decay fungi.</title>
        <authorList>
            <person name="Riley R."/>
            <person name="Salamov A.A."/>
            <person name="Brown D.W."/>
            <person name="Nagy L.G."/>
            <person name="Floudas D."/>
            <person name="Held B.W."/>
            <person name="Levasseur A."/>
            <person name="Lombard V."/>
            <person name="Morin E."/>
            <person name="Otillar R."/>
            <person name="Lindquist E.A."/>
            <person name="Sun H."/>
            <person name="LaButti K.M."/>
            <person name="Schmutz J."/>
            <person name="Jabbour D."/>
            <person name="Luo H."/>
            <person name="Baker S.E."/>
            <person name="Pisabarro A.G."/>
            <person name="Walton J.D."/>
            <person name="Blanchette R.A."/>
            <person name="Henrissat B."/>
            <person name="Martin F."/>
            <person name="Cullen D."/>
            <person name="Hibbett D.S."/>
            <person name="Grigoriev I.V."/>
        </authorList>
    </citation>
    <scope>NUCLEOTIDE SEQUENCE [LARGE SCALE GENOMIC DNA]</scope>
    <source>
        <strain evidence="3">FD-172 SS1</strain>
    </source>
</reference>
<name>A0A067MU74_BOTB1</name>
<evidence type="ECO:0000313" key="3">
    <source>
        <dbReference type="Proteomes" id="UP000027195"/>
    </source>
</evidence>
<feature type="compositionally biased region" description="Basic and acidic residues" evidence="1">
    <location>
        <begin position="546"/>
        <end position="574"/>
    </location>
</feature>
<feature type="region of interest" description="Disordered" evidence="1">
    <location>
        <begin position="239"/>
        <end position="280"/>
    </location>
</feature>
<sequence>MDAPFPVMKYTPSRPVDAHPYAIKTTSTGLLTRSNSRGSAAQYAHSFSPIDSPSPKPRSDTTLVRGHRHTKSLTSLTNPPPLPLPAPTSPVQSTRPLGDSVTDTEDAPHTPQRLKRSGTLPVYPTPEKIDREAMSESLRASDIAGLPQNPKLWTPTHLSVYLSSALRLKGGGSVPNRVAQDIAGFVVQQKLTGKSFLRLTDEDLDSTGVNQLWKDALLYSSRALRKNILKGRIWGFGSPPDLSHSPSNRRVPSTVYEQPQGEEESRQGRGSRLASNSFPRKEGKVRGLVASIERTASSGSEVEEPSFPPLTWTTAPEDDAGWASGELSDDGDADVDIDALLPDGPLPGETEDSPFGESSISSIESFAPRTPPRPASAVGWSPGIGDALKAPLPEFEFATTERIEEHSIGADETILAAHLDMPKAQGDLPLAQPPTSTEELEPTSSHDNEYALKNSSHAPPAAADDEELPMSELLNLAGAGAEAWEHEPEMNPKDTARKIVKSLEAIQSGSTRKNAGFALKRNVTQSSEMLWSLRQRLEEMERKVADLEAARERDREEREREKEEKARVEKKDAGTESMGAGLATATSPDLLDDTPSEGTDTQPGLPTYVLTVSLGLCIVIAKAIYKRL</sequence>
<feature type="region of interest" description="Disordered" evidence="1">
    <location>
        <begin position="421"/>
        <end position="471"/>
    </location>
</feature>
<feature type="region of interest" description="Disordered" evidence="1">
    <location>
        <begin position="546"/>
        <end position="604"/>
    </location>
</feature>
<feature type="region of interest" description="Disordered" evidence="1">
    <location>
        <begin position="29"/>
        <end position="125"/>
    </location>
</feature>
<dbReference type="InParanoid" id="A0A067MU74"/>
<keyword evidence="3" id="KW-1185">Reference proteome</keyword>